<name>K9VIV2_9CYAN</name>
<gene>
    <name evidence="3" type="ORF">Osc7112_2735</name>
</gene>
<proteinExistence type="predicted"/>
<feature type="domain" description="T4 RNA ligase 1-like N-terminal" evidence="2">
    <location>
        <begin position="51"/>
        <end position="244"/>
    </location>
</feature>
<dbReference type="GO" id="GO:0016874">
    <property type="term" value="F:ligase activity"/>
    <property type="evidence" value="ECO:0007669"/>
    <property type="project" value="UniProtKB-KW"/>
</dbReference>
<organism evidence="3 4">
    <name type="scientific">Phormidium nigroviride PCC 7112</name>
    <dbReference type="NCBI Taxonomy" id="179408"/>
    <lineage>
        <taxon>Bacteria</taxon>
        <taxon>Bacillati</taxon>
        <taxon>Cyanobacteriota</taxon>
        <taxon>Cyanophyceae</taxon>
        <taxon>Oscillatoriophycideae</taxon>
        <taxon>Oscillatoriales</taxon>
        <taxon>Oscillatoriaceae</taxon>
        <taxon>Phormidium</taxon>
    </lineage>
</organism>
<protein>
    <submittedName>
        <fullName evidence="3">RNA ligase, T4 RnlA</fullName>
    </submittedName>
</protein>
<dbReference type="eggNOG" id="ENOG502Z9HP">
    <property type="taxonomic scope" value="Bacteria"/>
</dbReference>
<dbReference type="AlphaFoldDB" id="K9VIV2"/>
<sequence length="361" mass="42100">MELQDYLRQHGLETLSETYHIKVTRHRQEPDLVCLKYSQIESPLGEKIVQQCRGIILDSSQDWQIVSYPYDKFFNYGEIHAAAIDWKNAKVYEKLDGSLTVLYFYKEEWRVQSSGTPDATGEVNGFGFSFAELFWKVWQELGYQLPEETDKCFIFELMTPYNRIVVQQQKNQIVLHGVRNTQTLLETDPSLSANKYGWELVASYPLTSWKEVIEAAQHLDPMDSEGYIICDANFNRVKVKSPQYVAISHLREGFSTRRLIEIVLTNEGEEFLAYFPEWSELYQKVKDKYQSLVEEIEAAYRQHEHIEVQKDFALAVKHLPYSGILFSLRARRVAGVKEALRDVNIYKIEELLGLDYIHLGL</sequence>
<dbReference type="KEGG" id="oni:Osc7112_2735"/>
<feature type="coiled-coil region" evidence="1">
    <location>
        <begin position="282"/>
        <end position="309"/>
    </location>
</feature>
<keyword evidence="1" id="KW-0175">Coiled coil</keyword>
<keyword evidence="4" id="KW-1185">Reference proteome</keyword>
<dbReference type="STRING" id="179408.Osc7112_2735"/>
<evidence type="ECO:0000313" key="3">
    <source>
        <dbReference type="EMBL" id="AFZ07145.1"/>
    </source>
</evidence>
<dbReference type="OrthoDB" id="1310645at2"/>
<reference evidence="3 4" key="1">
    <citation type="submission" date="2012-05" db="EMBL/GenBank/DDBJ databases">
        <title>Finished chromosome of genome of Oscillatoria sp. PCC 7112.</title>
        <authorList>
            <consortium name="US DOE Joint Genome Institute"/>
            <person name="Gugger M."/>
            <person name="Coursin T."/>
            <person name="Rippka R."/>
            <person name="Tandeau De Marsac N."/>
            <person name="Huntemann M."/>
            <person name="Wei C.-L."/>
            <person name="Han J."/>
            <person name="Detter J.C."/>
            <person name="Han C."/>
            <person name="Tapia R."/>
            <person name="Davenport K."/>
            <person name="Daligault H."/>
            <person name="Erkkila T."/>
            <person name="Gu W."/>
            <person name="Munk A.C.C."/>
            <person name="Teshima H."/>
            <person name="Xu Y."/>
            <person name="Chain P."/>
            <person name="Chen A."/>
            <person name="Krypides N."/>
            <person name="Mavromatis K."/>
            <person name="Markowitz V."/>
            <person name="Szeto E."/>
            <person name="Ivanova N."/>
            <person name="Mikhailova N."/>
            <person name="Ovchinnikova G."/>
            <person name="Pagani I."/>
            <person name="Pati A."/>
            <person name="Goodwin L."/>
            <person name="Peters L."/>
            <person name="Pitluck S."/>
            <person name="Woyke T."/>
            <person name="Kerfeld C."/>
        </authorList>
    </citation>
    <scope>NUCLEOTIDE SEQUENCE [LARGE SCALE GENOMIC DNA]</scope>
    <source>
        <strain evidence="3 4">PCC 7112</strain>
    </source>
</reference>
<evidence type="ECO:0000256" key="1">
    <source>
        <dbReference type="SAM" id="Coils"/>
    </source>
</evidence>
<dbReference type="HOGENOM" id="CLU_766913_0_0_3"/>
<dbReference type="RefSeq" id="WP_015176432.1">
    <property type="nucleotide sequence ID" value="NC_019729.1"/>
</dbReference>
<evidence type="ECO:0000313" key="4">
    <source>
        <dbReference type="Proteomes" id="UP000010478"/>
    </source>
</evidence>
<dbReference type="Proteomes" id="UP000010478">
    <property type="component" value="Chromosome"/>
</dbReference>
<dbReference type="InterPro" id="IPR019039">
    <property type="entry name" value="T4-Rnl1-like_N"/>
</dbReference>
<dbReference type="Pfam" id="PF09511">
    <property type="entry name" value="RNA_lig_T4_1"/>
    <property type="match status" value="1"/>
</dbReference>
<accession>K9VIV2</accession>
<evidence type="ECO:0000259" key="2">
    <source>
        <dbReference type="Pfam" id="PF09511"/>
    </source>
</evidence>
<keyword evidence="3" id="KW-0436">Ligase</keyword>
<dbReference type="EMBL" id="CP003614">
    <property type="protein sequence ID" value="AFZ07145.1"/>
    <property type="molecule type" value="Genomic_DNA"/>
</dbReference>